<feature type="domain" description="Mce/MlaD" evidence="9">
    <location>
        <begin position="287"/>
        <end position="388"/>
    </location>
</feature>
<feature type="region of interest" description="Disordered" evidence="7">
    <location>
        <begin position="524"/>
        <end position="547"/>
    </location>
</feature>
<keyword evidence="4 8" id="KW-0812">Transmembrane</keyword>
<evidence type="ECO:0000259" key="9">
    <source>
        <dbReference type="Pfam" id="PF02470"/>
    </source>
</evidence>
<dbReference type="EMBL" id="PIQA01000012">
    <property type="protein sequence ID" value="RUO62359.1"/>
    <property type="molecule type" value="Genomic_DNA"/>
</dbReference>
<dbReference type="AlphaFoldDB" id="A0A432YMY3"/>
<name>A0A432YMY3_9GAMM</name>
<dbReference type="InterPro" id="IPR051800">
    <property type="entry name" value="PqiA-PqiB_transport"/>
</dbReference>
<feature type="compositionally biased region" description="Polar residues" evidence="7">
    <location>
        <begin position="524"/>
        <end position="536"/>
    </location>
</feature>
<feature type="domain" description="Mce/MlaD" evidence="9">
    <location>
        <begin position="157"/>
        <end position="217"/>
    </location>
</feature>
<comment type="caution">
    <text evidence="10">The sequence shown here is derived from an EMBL/GenBank/DDBJ whole genome shotgun (WGS) entry which is preliminary data.</text>
</comment>
<reference evidence="10 11" key="1">
    <citation type="journal article" date="2011" name="Front. Microbiol.">
        <title>Genomic signatures of strain selection and enhancement in Bacillus atrophaeus var. globigii, a historical biowarfare simulant.</title>
        <authorList>
            <person name="Gibbons H.S."/>
            <person name="Broomall S.M."/>
            <person name="McNew L.A."/>
            <person name="Daligault H."/>
            <person name="Chapman C."/>
            <person name="Bruce D."/>
            <person name="Karavis M."/>
            <person name="Krepps M."/>
            <person name="McGregor P.A."/>
            <person name="Hong C."/>
            <person name="Park K.H."/>
            <person name="Akmal A."/>
            <person name="Feldman A."/>
            <person name="Lin J.S."/>
            <person name="Chang W.E."/>
            <person name="Higgs B.W."/>
            <person name="Demirev P."/>
            <person name="Lindquist J."/>
            <person name="Liem A."/>
            <person name="Fochler E."/>
            <person name="Read T.D."/>
            <person name="Tapia R."/>
            <person name="Johnson S."/>
            <person name="Bishop-Lilly K.A."/>
            <person name="Detter C."/>
            <person name="Han C."/>
            <person name="Sozhamannan S."/>
            <person name="Rosenzweig C.N."/>
            <person name="Skowronski E.W."/>
        </authorList>
    </citation>
    <scope>NUCLEOTIDE SEQUENCE [LARGE SCALE GENOMIC DNA]</scope>
    <source>
        <strain evidence="10 11">TPS4-2</strain>
    </source>
</reference>
<comment type="subcellular location">
    <subcellularLocation>
        <location evidence="1">Cell inner membrane</location>
    </subcellularLocation>
</comment>
<evidence type="ECO:0000256" key="2">
    <source>
        <dbReference type="ARBA" id="ARBA00022475"/>
    </source>
</evidence>
<evidence type="ECO:0000313" key="11">
    <source>
        <dbReference type="Proteomes" id="UP000288361"/>
    </source>
</evidence>
<organism evidence="10 11">
    <name type="scientific">Idiomarina piscisalsi</name>
    <dbReference type="NCBI Taxonomy" id="1096243"/>
    <lineage>
        <taxon>Bacteria</taxon>
        <taxon>Pseudomonadati</taxon>
        <taxon>Pseudomonadota</taxon>
        <taxon>Gammaproteobacteria</taxon>
        <taxon>Alteromonadales</taxon>
        <taxon>Idiomarinaceae</taxon>
        <taxon>Idiomarina</taxon>
    </lineage>
</organism>
<evidence type="ECO:0000256" key="7">
    <source>
        <dbReference type="SAM" id="MobiDB-lite"/>
    </source>
</evidence>
<dbReference type="PANTHER" id="PTHR30462:SF2">
    <property type="entry name" value="INTERMEMBRANE TRANSPORT PROTEIN PQIB"/>
    <property type="match status" value="1"/>
</dbReference>
<sequence>MTESDVAKVSRLKVLSPVWIVPIVAFFVAGWMVWQDTSGAGPTITISVSDAEGIEPGKTRIKVRNVDVGKVTEVRLSDDFKEAVIEVSMNESTDRMLNSDTEVWVVKPRIGRRGVSGLGTLLSGAYIQLQPGDSGDFQSHFTALENPPVTPQETPGKRLTLVSDGQTQVAVGDSVQYQGFTVGQVEQTEFLVDKRESRYQVFVKAPYDELLTENTRFWLQRGVSVQWNSQGIDLALGSIDSLLGAAITFGVPEGQPRGDKLQQSTSFELFNSLEEAKQQGFIHGIDYVVLLDESIAGLEKGAPVQFKGVRVGTVREVPLRWFPDENDEAPLKRIPILIRFEPERLRGLVADTNINSWEKRLPELFEQGLRANIRASNLLTNTLFVDVSFYSDAEPVEGDQKFAGYPVMPAMASDFTRLEEKLTQLMDKFNKLPLENSLSDFSQAMQSVDDTANTLDGISKSLAQVLEQPEINQLPKLLKQNLQQLQELTGSLSDDSPTRRQLNQTLNEVEKLSRDLQPVIEQLQQQPNSLIFSPSVTPDPEPKAYEN</sequence>
<dbReference type="InterPro" id="IPR003399">
    <property type="entry name" value="Mce/MlaD"/>
</dbReference>
<dbReference type="PANTHER" id="PTHR30462">
    <property type="entry name" value="INTERMEMBRANE TRANSPORT PROTEIN PQIB-RELATED"/>
    <property type="match status" value="1"/>
</dbReference>
<evidence type="ECO:0000256" key="5">
    <source>
        <dbReference type="ARBA" id="ARBA00022989"/>
    </source>
</evidence>
<keyword evidence="5 8" id="KW-1133">Transmembrane helix</keyword>
<dbReference type="GO" id="GO:0005886">
    <property type="term" value="C:plasma membrane"/>
    <property type="evidence" value="ECO:0007669"/>
    <property type="project" value="UniProtKB-SubCell"/>
</dbReference>
<dbReference type="Pfam" id="PF02470">
    <property type="entry name" value="MlaD"/>
    <property type="match status" value="3"/>
</dbReference>
<protein>
    <submittedName>
        <fullName evidence="10">Paraquat-inducible protein B</fullName>
    </submittedName>
</protein>
<dbReference type="Proteomes" id="UP000288361">
    <property type="component" value="Unassembled WGS sequence"/>
</dbReference>
<evidence type="ECO:0000256" key="6">
    <source>
        <dbReference type="ARBA" id="ARBA00023136"/>
    </source>
</evidence>
<keyword evidence="2" id="KW-1003">Cell membrane</keyword>
<dbReference type="NCBIfam" id="NF008070">
    <property type="entry name" value="PRK10807.1"/>
    <property type="match status" value="1"/>
</dbReference>
<keyword evidence="3" id="KW-0997">Cell inner membrane</keyword>
<feature type="transmembrane region" description="Helical" evidence="8">
    <location>
        <begin position="12"/>
        <end position="34"/>
    </location>
</feature>
<proteinExistence type="predicted"/>
<evidence type="ECO:0000313" key="10">
    <source>
        <dbReference type="EMBL" id="RUO62359.1"/>
    </source>
</evidence>
<accession>A0A432YMY3</accession>
<keyword evidence="6 8" id="KW-0472">Membrane</keyword>
<dbReference type="RefSeq" id="WP_126752744.1">
    <property type="nucleotide sequence ID" value="NZ_JBHUMT010000016.1"/>
</dbReference>
<evidence type="ECO:0000256" key="4">
    <source>
        <dbReference type="ARBA" id="ARBA00022692"/>
    </source>
</evidence>
<evidence type="ECO:0000256" key="1">
    <source>
        <dbReference type="ARBA" id="ARBA00004533"/>
    </source>
</evidence>
<feature type="domain" description="Mce/MlaD" evidence="9">
    <location>
        <begin position="41"/>
        <end position="132"/>
    </location>
</feature>
<evidence type="ECO:0000256" key="8">
    <source>
        <dbReference type="SAM" id="Phobius"/>
    </source>
</evidence>
<evidence type="ECO:0000256" key="3">
    <source>
        <dbReference type="ARBA" id="ARBA00022519"/>
    </source>
</evidence>
<gene>
    <name evidence="10" type="ORF">CWI73_10575</name>
</gene>